<evidence type="ECO:0000256" key="1">
    <source>
        <dbReference type="SAM" id="MobiDB-lite"/>
    </source>
</evidence>
<keyword evidence="3" id="KW-1185">Reference proteome</keyword>
<organism evidence="2 3">
    <name type="scientific">Stylosanthes scabra</name>
    <dbReference type="NCBI Taxonomy" id="79078"/>
    <lineage>
        <taxon>Eukaryota</taxon>
        <taxon>Viridiplantae</taxon>
        <taxon>Streptophyta</taxon>
        <taxon>Embryophyta</taxon>
        <taxon>Tracheophyta</taxon>
        <taxon>Spermatophyta</taxon>
        <taxon>Magnoliopsida</taxon>
        <taxon>eudicotyledons</taxon>
        <taxon>Gunneridae</taxon>
        <taxon>Pentapetalae</taxon>
        <taxon>rosids</taxon>
        <taxon>fabids</taxon>
        <taxon>Fabales</taxon>
        <taxon>Fabaceae</taxon>
        <taxon>Papilionoideae</taxon>
        <taxon>50 kb inversion clade</taxon>
        <taxon>dalbergioids sensu lato</taxon>
        <taxon>Dalbergieae</taxon>
        <taxon>Pterocarpus clade</taxon>
        <taxon>Stylosanthes</taxon>
    </lineage>
</organism>
<proteinExistence type="predicted"/>
<evidence type="ECO:0000313" key="2">
    <source>
        <dbReference type="EMBL" id="MED6188918.1"/>
    </source>
</evidence>
<dbReference type="Proteomes" id="UP001341840">
    <property type="component" value="Unassembled WGS sequence"/>
</dbReference>
<evidence type="ECO:0000313" key="3">
    <source>
        <dbReference type="Proteomes" id="UP001341840"/>
    </source>
</evidence>
<feature type="region of interest" description="Disordered" evidence="1">
    <location>
        <begin position="58"/>
        <end position="83"/>
    </location>
</feature>
<protein>
    <submittedName>
        <fullName evidence="2">Uncharacterized protein</fullName>
    </submittedName>
</protein>
<sequence>METVDDEAVQRETITHRGSGCSGHGRRRNNHGCLCAWNLLGARRHEDGHDCETPAQCPPPPHFTTTTTPPVVANIETSGGGGGGVGSHSCSLELWFGGNKWGCGTAVDDRERID</sequence>
<gene>
    <name evidence="2" type="ORF">PIB30_090592</name>
</gene>
<reference evidence="2 3" key="1">
    <citation type="journal article" date="2023" name="Plants (Basel)">
        <title>Bridging the Gap: Combining Genomics and Transcriptomics Approaches to Understand Stylosanthes scabra, an Orphan Legume from the Brazilian Caatinga.</title>
        <authorList>
            <person name="Ferreira-Neto J.R.C."/>
            <person name="da Silva M.D."/>
            <person name="Binneck E."/>
            <person name="de Melo N.F."/>
            <person name="da Silva R.H."/>
            <person name="de Melo A.L.T.M."/>
            <person name="Pandolfi V."/>
            <person name="Bustamante F.O."/>
            <person name="Brasileiro-Vidal A.C."/>
            <person name="Benko-Iseppon A.M."/>
        </authorList>
    </citation>
    <scope>NUCLEOTIDE SEQUENCE [LARGE SCALE GENOMIC DNA]</scope>
    <source>
        <tissue evidence="2">Leaves</tissue>
    </source>
</reference>
<comment type="caution">
    <text evidence="2">The sequence shown here is derived from an EMBL/GenBank/DDBJ whole genome shotgun (WGS) entry which is preliminary data.</text>
</comment>
<name>A0ABU6WXM0_9FABA</name>
<dbReference type="EMBL" id="JASCZI010183002">
    <property type="protein sequence ID" value="MED6188918.1"/>
    <property type="molecule type" value="Genomic_DNA"/>
</dbReference>
<accession>A0ABU6WXM0</accession>